<dbReference type="AlphaFoldDB" id="A0A6A5RMT8"/>
<gene>
    <name evidence="1" type="ORF">M421DRAFT_420485</name>
</gene>
<sequence>MASSAFSASQLAPRTWIIFMLHRHIRLPTVTNTAYALFILSIKLLPSTSVPSSIPTNL</sequence>
<proteinExistence type="predicted"/>
<reference evidence="1" key="1">
    <citation type="journal article" date="2020" name="Stud. Mycol.">
        <title>101 Dothideomycetes genomes: a test case for predicting lifestyles and emergence of pathogens.</title>
        <authorList>
            <person name="Haridas S."/>
            <person name="Albert R."/>
            <person name="Binder M."/>
            <person name="Bloem J."/>
            <person name="Labutti K."/>
            <person name="Salamov A."/>
            <person name="Andreopoulos B."/>
            <person name="Baker S."/>
            <person name="Barry K."/>
            <person name="Bills G."/>
            <person name="Bluhm B."/>
            <person name="Cannon C."/>
            <person name="Castanera R."/>
            <person name="Culley D."/>
            <person name="Daum C."/>
            <person name="Ezra D."/>
            <person name="Gonzalez J."/>
            <person name="Henrissat B."/>
            <person name="Kuo A."/>
            <person name="Liang C."/>
            <person name="Lipzen A."/>
            <person name="Lutzoni F."/>
            <person name="Magnuson J."/>
            <person name="Mondo S."/>
            <person name="Nolan M."/>
            <person name="Ohm R."/>
            <person name="Pangilinan J."/>
            <person name="Park H.-J."/>
            <person name="Ramirez L."/>
            <person name="Alfaro M."/>
            <person name="Sun H."/>
            <person name="Tritt A."/>
            <person name="Yoshinaga Y."/>
            <person name="Zwiers L.-H."/>
            <person name="Turgeon B."/>
            <person name="Goodwin S."/>
            <person name="Spatafora J."/>
            <person name="Crous P."/>
            <person name="Grigoriev I."/>
        </authorList>
    </citation>
    <scope>NUCLEOTIDE SEQUENCE</scope>
    <source>
        <strain evidence="1">CBS 183.55</strain>
    </source>
</reference>
<dbReference type="OrthoDB" id="10438421at2759"/>
<organism evidence="1 2">
    <name type="scientific">Didymella exigua CBS 183.55</name>
    <dbReference type="NCBI Taxonomy" id="1150837"/>
    <lineage>
        <taxon>Eukaryota</taxon>
        <taxon>Fungi</taxon>
        <taxon>Dikarya</taxon>
        <taxon>Ascomycota</taxon>
        <taxon>Pezizomycotina</taxon>
        <taxon>Dothideomycetes</taxon>
        <taxon>Pleosporomycetidae</taxon>
        <taxon>Pleosporales</taxon>
        <taxon>Pleosporineae</taxon>
        <taxon>Didymellaceae</taxon>
        <taxon>Didymella</taxon>
    </lineage>
</organism>
<accession>A0A6A5RMT8</accession>
<evidence type="ECO:0000313" key="1">
    <source>
        <dbReference type="EMBL" id="KAF1928600.1"/>
    </source>
</evidence>
<dbReference type="Proteomes" id="UP000800082">
    <property type="component" value="Unassembled WGS sequence"/>
</dbReference>
<name>A0A6A5RMT8_9PLEO</name>
<keyword evidence="2" id="KW-1185">Reference proteome</keyword>
<dbReference type="GeneID" id="54350170"/>
<dbReference type="EMBL" id="ML978968">
    <property type="protein sequence ID" value="KAF1928600.1"/>
    <property type="molecule type" value="Genomic_DNA"/>
</dbReference>
<dbReference type="RefSeq" id="XP_033448848.1">
    <property type="nucleotide sequence ID" value="XM_033592502.1"/>
</dbReference>
<evidence type="ECO:0000313" key="2">
    <source>
        <dbReference type="Proteomes" id="UP000800082"/>
    </source>
</evidence>
<protein>
    <submittedName>
        <fullName evidence="1">Uncharacterized protein</fullName>
    </submittedName>
</protein>